<keyword evidence="2" id="KW-1185">Reference proteome</keyword>
<proteinExistence type="predicted"/>
<evidence type="ECO:0000313" key="1">
    <source>
        <dbReference type="EMBL" id="ASW42892.1"/>
    </source>
</evidence>
<accession>A0A343JBI4</accession>
<dbReference type="RefSeq" id="WP_119865032.1">
    <property type="nucleotide sequence ID" value="NZ_CP016786.1"/>
</dbReference>
<protein>
    <recommendedName>
        <fullName evidence="3">Lipoprotein</fullName>
    </recommendedName>
</protein>
<dbReference type="EMBL" id="CP016786">
    <property type="protein sequence ID" value="ASW42892.1"/>
    <property type="molecule type" value="Genomic_DNA"/>
</dbReference>
<dbReference type="KEGG" id="cia:BEN51_05240"/>
<organism evidence="1 2">
    <name type="scientific">Clostridium isatidis</name>
    <dbReference type="NCBI Taxonomy" id="182773"/>
    <lineage>
        <taxon>Bacteria</taxon>
        <taxon>Bacillati</taxon>
        <taxon>Bacillota</taxon>
        <taxon>Clostridia</taxon>
        <taxon>Eubacteriales</taxon>
        <taxon>Clostridiaceae</taxon>
        <taxon>Clostridium</taxon>
    </lineage>
</organism>
<evidence type="ECO:0008006" key="3">
    <source>
        <dbReference type="Google" id="ProtNLM"/>
    </source>
</evidence>
<reference evidence="1 2" key="1">
    <citation type="submission" date="2016-08" db="EMBL/GenBank/DDBJ databases">
        <title>Complete Genome Sequence Of The Indigo Reducing Clostridium isatidis DSM15098.</title>
        <authorList>
            <person name="Little G.T."/>
            <person name="Minton N.P."/>
        </authorList>
    </citation>
    <scope>NUCLEOTIDE SEQUENCE [LARGE SCALE GENOMIC DNA]</scope>
    <source>
        <strain evidence="1 2">DSM 15098</strain>
    </source>
</reference>
<dbReference type="AlphaFoldDB" id="A0A343JBI4"/>
<gene>
    <name evidence="1" type="ORF">BEN51_05240</name>
</gene>
<dbReference type="Proteomes" id="UP000264883">
    <property type="component" value="Chromosome"/>
</dbReference>
<sequence>MKKGIVLILLSIFILTGCSSKIIIEESTKDKGILNKYNITVREIKDNFQYDYQFFTPLYFKDNNVIGLIDIIREGAFTEDEVNIPIKINTNGEFVTNDDKVLNEFLENDLRQNYTVQAKGINSEGLHTRDRKYFYYDLKEDLKFYLEDLDELYYEMENKFKLGAEEVYDLKNYYILEMVGYEDSEDSSKPLIMKGKAAIVIDKINKTYYKTKINNDLPYIYYFNEKEDSIMALDFTGKIKKLALIEGDIDYLDYKNINIDEYTKDSFHDFHFTNKYVTENYIVLSRYNEGKYKTFIYDINSGKTKIYNESPFLQKVSNTNYFIVYSEDGIYLSELNENMEFDLLYKLSAIENYDSTAFIGDKKKIFAVLKKYNHENNSLLLADKKYLLINIEEN</sequence>
<dbReference type="PROSITE" id="PS51257">
    <property type="entry name" value="PROKAR_LIPOPROTEIN"/>
    <property type="match status" value="1"/>
</dbReference>
<name>A0A343JBI4_9CLOT</name>
<evidence type="ECO:0000313" key="2">
    <source>
        <dbReference type="Proteomes" id="UP000264883"/>
    </source>
</evidence>